<dbReference type="GO" id="GO:0004523">
    <property type="term" value="F:RNA-DNA hybrid ribonuclease activity"/>
    <property type="evidence" value="ECO:0007669"/>
    <property type="project" value="InterPro"/>
</dbReference>
<evidence type="ECO:0000256" key="2">
    <source>
        <dbReference type="ARBA" id="ARBA00022679"/>
    </source>
</evidence>
<evidence type="ECO:0000313" key="13">
    <source>
        <dbReference type="EMBL" id="KGL85544.1"/>
    </source>
</evidence>
<keyword evidence="7" id="KW-0378">Hydrolase</keyword>
<accession>A0A099ZTC5</accession>
<dbReference type="GO" id="GO:0003964">
    <property type="term" value="F:RNA-directed DNA polymerase activity"/>
    <property type="evidence" value="ECO:0007669"/>
    <property type="project" value="UniProtKB-KW"/>
</dbReference>
<evidence type="ECO:0000256" key="5">
    <source>
        <dbReference type="ARBA" id="ARBA00022723"/>
    </source>
</evidence>
<dbReference type="AlphaFoldDB" id="A0A099ZTC5"/>
<dbReference type="Pfam" id="PF00665">
    <property type="entry name" value="rve"/>
    <property type="match status" value="1"/>
</dbReference>
<dbReference type="GO" id="GO:0035613">
    <property type="term" value="F:RNA stem-loop binding"/>
    <property type="evidence" value="ECO:0007669"/>
    <property type="project" value="TreeGrafter"/>
</dbReference>
<sequence length="273" mass="30751">GSPQIVELSAVVRVFTRWPSAVNIITDSAYVAGLVSRLEHSFLKEVSNETLFALLWKLRWLLNRRIYPYFIQHVRSHTSLPGPISEGNAQADSLAGAVVLPDRFAQARLSHDFYHQNAKALRRSFQLTQEQARQIIQSCPDCQRILPVPSIGVNPRGLSVLEIWQSDVTHIPEFGRFKYVHVSVDTFSSCIYASVHTGEKAKDVCRHFIMAFAILGVPKTIKTDNGPAYIAQKTQIFFQQWGIQHITGIPHSPTGQAIIERTHGTLKNMLQKQ</sequence>
<reference evidence="13 14" key="1">
    <citation type="submission" date="2014-06" db="EMBL/GenBank/DDBJ databases">
        <title>Genome evolution of avian class.</title>
        <authorList>
            <person name="Zhang G."/>
            <person name="Li C."/>
        </authorList>
    </citation>
    <scope>NUCLEOTIDE SEQUENCE [LARGE SCALE GENOMIC DNA]</scope>
    <source>
        <strain evidence="13">BGI_N309</strain>
    </source>
</reference>
<dbReference type="InterPro" id="IPR017856">
    <property type="entry name" value="Integrase-like_N"/>
</dbReference>
<organism evidence="13 14">
    <name type="scientific">Tinamus guttatus</name>
    <name type="common">White-throated tinamou</name>
    <dbReference type="NCBI Taxonomy" id="94827"/>
    <lineage>
        <taxon>Eukaryota</taxon>
        <taxon>Metazoa</taxon>
        <taxon>Chordata</taxon>
        <taxon>Craniata</taxon>
        <taxon>Vertebrata</taxon>
        <taxon>Euteleostomi</taxon>
        <taxon>Archelosauria</taxon>
        <taxon>Archosauria</taxon>
        <taxon>Dinosauria</taxon>
        <taxon>Saurischia</taxon>
        <taxon>Theropoda</taxon>
        <taxon>Coelurosauria</taxon>
        <taxon>Aves</taxon>
        <taxon>Palaeognathae</taxon>
        <taxon>Tinamiformes</taxon>
        <taxon>Tinamidae</taxon>
        <taxon>Tinamus</taxon>
    </lineage>
</organism>
<dbReference type="InterPro" id="IPR002156">
    <property type="entry name" value="RNaseH_domain"/>
</dbReference>
<evidence type="ECO:0000259" key="10">
    <source>
        <dbReference type="PROSITE" id="PS50876"/>
    </source>
</evidence>
<dbReference type="Gene3D" id="1.10.10.200">
    <property type="match status" value="1"/>
</dbReference>
<dbReference type="Pfam" id="PF00075">
    <property type="entry name" value="RNase_H"/>
    <property type="match status" value="1"/>
</dbReference>
<dbReference type="InterPro" id="IPR003308">
    <property type="entry name" value="Integrase_Zn-bd_dom_N"/>
</dbReference>
<keyword evidence="8" id="KW-0695">RNA-directed DNA polymerase</keyword>
<evidence type="ECO:0000256" key="1">
    <source>
        <dbReference type="ARBA" id="ARBA00012493"/>
    </source>
</evidence>
<dbReference type="EC" id="2.7.7.49" evidence="1"/>
<evidence type="ECO:0000256" key="7">
    <source>
        <dbReference type="ARBA" id="ARBA00022801"/>
    </source>
</evidence>
<evidence type="ECO:0000313" key="14">
    <source>
        <dbReference type="Proteomes" id="UP000053641"/>
    </source>
</evidence>
<evidence type="ECO:0000256" key="9">
    <source>
        <dbReference type="PROSITE-ProRule" id="PRU00450"/>
    </source>
</evidence>
<dbReference type="PROSITE" id="PS50994">
    <property type="entry name" value="INTEGRASE"/>
    <property type="match status" value="1"/>
</dbReference>
<dbReference type="PROSITE" id="PS50879">
    <property type="entry name" value="RNASE_H_1"/>
    <property type="match status" value="1"/>
</dbReference>
<feature type="domain" description="Integrase-type" evidence="10">
    <location>
        <begin position="102"/>
        <end position="143"/>
    </location>
</feature>
<dbReference type="Gene3D" id="3.30.420.10">
    <property type="entry name" value="Ribonuclease H-like superfamily/Ribonuclease H"/>
    <property type="match status" value="2"/>
</dbReference>
<dbReference type="SUPFAM" id="SSF46919">
    <property type="entry name" value="N-terminal Zn binding domain of HIV integrase"/>
    <property type="match status" value="1"/>
</dbReference>
<dbReference type="GO" id="GO:0008270">
    <property type="term" value="F:zinc ion binding"/>
    <property type="evidence" value="ECO:0007669"/>
    <property type="project" value="UniProtKB-KW"/>
</dbReference>
<dbReference type="PANTHER" id="PTHR41694">
    <property type="entry name" value="ENDOGENOUS RETROVIRUS GROUP K MEMBER POL PROTEIN"/>
    <property type="match status" value="1"/>
</dbReference>
<dbReference type="PROSITE" id="PS50876">
    <property type="entry name" value="ZF_INTEGRASE"/>
    <property type="match status" value="1"/>
</dbReference>
<evidence type="ECO:0000256" key="3">
    <source>
        <dbReference type="ARBA" id="ARBA00022695"/>
    </source>
</evidence>
<keyword evidence="3" id="KW-0548">Nucleotidyltransferase</keyword>
<keyword evidence="9" id="KW-0863">Zinc-finger</keyword>
<dbReference type="STRING" id="94827.A0A099ZTC5"/>
<keyword evidence="9" id="KW-0862">Zinc</keyword>
<dbReference type="GO" id="GO:0015074">
    <property type="term" value="P:DNA integration"/>
    <property type="evidence" value="ECO:0007669"/>
    <property type="project" value="InterPro"/>
</dbReference>
<evidence type="ECO:0000256" key="8">
    <source>
        <dbReference type="ARBA" id="ARBA00022918"/>
    </source>
</evidence>
<keyword evidence="5" id="KW-0479">Metal-binding</keyword>
<dbReference type="InterPro" id="IPR036397">
    <property type="entry name" value="RNaseH_sf"/>
</dbReference>
<dbReference type="InterPro" id="IPR001584">
    <property type="entry name" value="Integrase_cat-core"/>
</dbReference>
<keyword evidence="6" id="KW-0255">Endonuclease</keyword>
<feature type="non-terminal residue" evidence="13">
    <location>
        <position position="273"/>
    </location>
</feature>
<dbReference type="InterPro" id="IPR012337">
    <property type="entry name" value="RNaseH-like_sf"/>
</dbReference>
<protein>
    <recommendedName>
        <fullName evidence="1">RNA-directed DNA polymerase</fullName>
        <ecNumber evidence="1">2.7.7.49</ecNumber>
    </recommendedName>
</protein>
<keyword evidence="14" id="KW-1185">Reference proteome</keyword>
<gene>
    <name evidence="13" type="ORF">N309_01855</name>
</gene>
<keyword evidence="4" id="KW-0540">Nuclease</keyword>
<evidence type="ECO:0000256" key="4">
    <source>
        <dbReference type="ARBA" id="ARBA00022722"/>
    </source>
</evidence>
<feature type="domain" description="RNase H type-1" evidence="11">
    <location>
        <begin position="1"/>
        <end position="100"/>
    </location>
</feature>
<dbReference type="PANTHER" id="PTHR41694:SF3">
    <property type="entry name" value="RNA-DIRECTED DNA POLYMERASE-RELATED"/>
    <property type="match status" value="1"/>
</dbReference>
<dbReference type="Pfam" id="PF02022">
    <property type="entry name" value="Integrase_Zn"/>
    <property type="match status" value="1"/>
</dbReference>
<keyword evidence="2" id="KW-0808">Transferase</keyword>
<evidence type="ECO:0000259" key="11">
    <source>
        <dbReference type="PROSITE" id="PS50879"/>
    </source>
</evidence>
<proteinExistence type="predicted"/>
<dbReference type="EMBL" id="KL898632">
    <property type="protein sequence ID" value="KGL85544.1"/>
    <property type="molecule type" value="Genomic_DNA"/>
</dbReference>
<feature type="domain" description="Integrase catalytic" evidence="12">
    <location>
        <begin position="151"/>
        <end position="273"/>
    </location>
</feature>
<evidence type="ECO:0000256" key="6">
    <source>
        <dbReference type="ARBA" id="ARBA00022759"/>
    </source>
</evidence>
<dbReference type="Proteomes" id="UP000053641">
    <property type="component" value="Unassembled WGS sequence"/>
</dbReference>
<feature type="non-terminal residue" evidence="13">
    <location>
        <position position="1"/>
    </location>
</feature>
<dbReference type="SUPFAM" id="SSF53098">
    <property type="entry name" value="Ribonuclease H-like"/>
    <property type="match status" value="2"/>
</dbReference>
<evidence type="ECO:0000259" key="12">
    <source>
        <dbReference type="PROSITE" id="PS50994"/>
    </source>
</evidence>
<name>A0A099ZTC5_TINGU</name>